<gene>
    <name evidence="1" type="ORF">ANN_10895</name>
</gene>
<protein>
    <submittedName>
        <fullName evidence="1">Uncharacterized protein</fullName>
    </submittedName>
</protein>
<accession>A0ABQ8T4W7</accession>
<dbReference type="EMBL" id="JAJSOF020000015">
    <property type="protein sequence ID" value="KAJ4441046.1"/>
    <property type="molecule type" value="Genomic_DNA"/>
</dbReference>
<name>A0ABQ8T4W7_PERAM</name>
<evidence type="ECO:0000313" key="1">
    <source>
        <dbReference type="EMBL" id="KAJ4441046.1"/>
    </source>
</evidence>
<sequence>MADLCEGGNESAGSLKANGAASMTGRVKGFVAKVREVNLTYGATTVSFTAKTLLLSLFPFCVRKWIKPHYTPAAYRSAMVITSYIKDRVFVPPKPRNIGDIRQRNIAAVDTIARSMLMRVARTT</sequence>
<keyword evidence="2" id="KW-1185">Reference proteome</keyword>
<evidence type="ECO:0000313" key="2">
    <source>
        <dbReference type="Proteomes" id="UP001148838"/>
    </source>
</evidence>
<organism evidence="1 2">
    <name type="scientific">Periplaneta americana</name>
    <name type="common">American cockroach</name>
    <name type="synonym">Blatta americana</name>
    <dbReference type="NCBI Taxonomy" id="6978"/>
    <lineage>
        <taxon>Eukaryota</taxon>
        <taxon>Metazoa</taxon>
        <taxon>Ecdysozoa</taxon>
        <taxon>Arthropoda</taxon>
        <taxon>Hexapoda</taxon>
        <taxon>Insecta</taxon>
        <taxon>Pterygota</taxon>
        <taxon>Neoptera</taxon>
        <taxon>Polyneoptera</taxon>
        <taxon>Dictyoptera</taxon>
        <taxon>Blattodea</taxon>
        <taxon>Blattoidea</taxon>
        <taxon>Blattidae</taxon>
        <taxon>Blattinae</taxon>
        <taxon>Periplaneta</taxon>
    </lineage>
</organism>
<reference evidence="1 2" key="1">
    <citation type="journal article" date="2022" name="Allergy">
        <title>Genome assembly and annotation of Periplaneta americana reveal a comprehensive cockroach allergen profile.</title>
        <authorList>
            <person name="Wang L."/>
            <person name="Xiong Q."/>
            <person name="Saelim N."/>
            <person name="Wang L."/>
            <person name="Nong W."/>
            <person name="Wan A.T."/>
            <person name="Shi M."/>
            <person name="Liu X."/>
            <person name="Cao Q."/>
            <person name="Hui J.H.L."/>
            <person name="Sookrung N."/>
            <person name="Leung T.F."/>
            <person name="Tungtrongchitr A."/>
            <person name="Tsui S.K.W."/>
        </authorList>
    </citation>
    <scope>NUCLEOTIDE SEQUENCE [LARGE SCALE GENOMIC DNA]</scope>
    <source>
        <strain evidence="1">PWHHKU_190912</strain>
    </source>
</reference>
<proteinExistence type="predicted"/>
<dbReference type="Proteomes" id="UP001148838">
    <property type="component" value="Unassembled WGS sequence"/>
</dbReference>
<comment type="caution">
    <text evidence="1">The sequence shown here is derived from an EMBL/GenBank/DDBJ whole genome shotgun (WGS) entry which is preliminary data.</text>
</comment>